<feature type="compositionally biased region" description="Polar residues" evidence="4">
    <location>
        <begin position="191"/>
        <end position="203"/>
    </location>
</feature>
<keyword evidence="2" id="KW-0687">Ribonucleoprotein</keyword>
<dbReference type="PROSITE" id="PS51512">
    <property type="entry name" value="DFDF"/>
    <property type="match status" value="1"/>
</dbReference>
<feature type="compositionally biased region" description="Pro residues" evidence="4">
    <location>
        <begin position="422"/>
        <end position="431"/>
    </location>
</feature>
<evidence type="ECO:0000313" key="9">
    <source>
        <dbReference type="Proteomes" id="UP000518266"/>
    </source>
</evidence>
<accession>A0A7J5X6M6</accession>
<sequence>MSGGGTPYIGSKISLISKAGIRYEGILYTIDTENSTVALAKVRSFGTEDRPTDRPIPPRDEVFEYIIFRGSDIKDLTVCEPPKATSSLPQDPAIVQSSLGSANVAPPPSFQAPGPYAPLSKAPPAPYSQFGVTPWHLSRLDLLEVRRRASPELDSLKNVPSWSRQCSLPPLLPPPPAPVGQRPQPIAAPRPTSSSAGIQKPQTSWSRDVLLRFRRCLSLSMNTVRWRTETPTSATMSNRRGRGRGNRSRGRVNVRRDGAMKFEEDFDFETANAQFNKDEIDKELQNKLKLKDDKIEKSLNGEEAAESAEHPASEGTTTTTTAASTTTTTTTNEEDEATSNTYYDKTKSFFDNLGADDLSKGGDRGFSSQRRNTWAEERRMNSETFGIPLRHNRGRGGFRGRGFMGPRGGRGRPLSRGSFAPPRGPPPGFRG</sequence>
<keyword evidence="9" id="KW-1185">Reference proteome</keyword>
<feature type="domain" description="DFDF" evidence="5">
    <location>
        <begin position="254"/>
        <end position="290"/>
    </location>
</feature>
<protein>
    <submittedName>
        <fullName evidence="8">Uncharacterized protein</fullName>
    </submittedName>
</protein>
<feature type="compositionally biased region" description="Gly residues" evidence="4">
    <location>
        <begin position="399"/>
        <end position="408"/>
    </location>
</feature>
<dbReference type="PROSITE" id="PS52002">
    <property type="entry name" value="SM"/>
    <property type="match status" value="1"/>
</dbReference>
<dbReference type="InterPro" id="IPR025609">
    <property type="entry name" value="Lsm14-like_N"/>
</dbReference>
<dbReference type="Pfam" id="PF12701">
    <property type="entry name" value="LSM14"/>
    <property type="match status" value="1"/>
</dbReference>
<dbReference type="EMBL" id="JAAKFY010000027">
    <property type="protein sequence ID" value="KAF3832299.1"/>
    <property type="molecule type" value="Genomic_DNA"/>
</dbReference>
<dbReference type="GO" id="GO:0033962">
    <property type="term" value="P:P-body assembly"/>
    <property type="evidence" value="ECO:0007669"/>
    <property type="project" value="TreeGrafter"/>
</dbReference>
<feature type="domain" description="Sm" evidence="7">
    <location>
        <begin position="1"/>
        <end position="82"/>
    </location>
</feature>
<dbReference type="PANTHER" id="PTHR13586">
    <property type="entry name" value="SCD6 PROTEIN-RELATED"/>
    <property type="match status" value="1"/>
</dbReference>
<evidence type="ECO:0000313" key="8">
    <source>
        <dbReference type="EMBL" id="KAF3832299.1"/>
    </source>
</evidence>
<feature type="compositionally biased region" description="Low complexity" evidence="4">
    <location>
        <begin position="412"/>
        <end position="421"/>
    </location>
</feature>
<dbReference type="Pfam" id="PF09532">
    <property type="entry name" value="FDF"/>
    <property type="match status" value="1"/>
</dbReference>
<feature type="region of interest" description="Disordered" evidence="4">
    <location>
        <begin position="167"/>
        <end position="203"/>
    </location>
</feature>
<dbReference type="OrthoDB" id="21539at2759"/>
<feature type="domain" description="TFG box profile" evidence="6">
    <location>
        <begin position="369"/>
        <end position="389"/>
    </location>
</feature>
<name>A0A7J5X6M6_DISMA</name>
<feature type="compositionally biased region" description="Basic residues" evidence="4">
    <location>
        <begin position="239"/>
        <end position="253"/>
    </location>
</feature>
<comment type="similarity">
    <text evidence="1">Belongs to the LSM14 family.</text>
</comment>
<feature type="short sequence motif" description="TFG box" evidence="3">
    <location>
        <begin position="369"/>
        <end position="389"/>
    </location>
</feature>
<dbReference type="GO" id="GO:0003729">
    <property type="term" value="F:mRNA binding"/>
    <property type="evidence" value="ECO:0007669"/>
    <property type="project" value="TreeGrafter"/>
</dbReference>
<dbReference type="Proteomes" id="UP000518266">
    <property type="component" value="Unassembled WGS sequence"/>
</dbReference>
<dbReference type="InterPro" id="IPR019050">
    <property type="entry name" value="FDF_dom"/>
</dbReference>
<dbReference type="FunFam" id="2.30.30.100:FF:000006">
    <property type="entry name" value="Protein LSM14 homolog A isoform b"/>
    <property type="match status" value="1"/>
</dbReference>
<evidence type="ECO:0000256" key="2">
    <source>
        <dbReference type="ARBA" id="ARBA00023274"/>
    </source>
</evidence>
<dbReference type="PROSITE" id="PS51536">
    <property type="entry name" value="TFG"/>
    <property type="match status" value="1"/>
</dbReference>
<evidence type="ECO:0000259" key="6">
    <source>
        <dbReference type="PROSITE" id="PS51536"/>
    </source>
</evidence>
<dbReference type="InterPro" id="IPR025768">
    <property type="entry name" value="TFG_box"/>
</dbReference>
<dbReference type="CDD" id="cd01736">
    <property type="entry name" value="LSm14_N"/>
    <property type="match status" value="1"/>
</dbReference>
<dbReference type="InterPro" id="IPR010920">
    <property type="entry name" value="LSM_dom_sf"/>
</dbReference>
<evidence type="ECO:0000256" key="1">
    <source>
        <dbReference type="ARBA" id="ARBA00010415"/>
    </source>
</evidence>
<dbReference type="PANTHER" id="PTHR13586:SF0">
    <property type="entry name" value="TRAILER HITCH, ISOFORM H"/>
    <property type="match status" value="1"/>
</dbReference>
<dbReference type="GO" id="GO:0034063">
    <property type="term" value="P:stress granule assembly"/>
    <property type="evidence" value="ECO:0007669"/>
    <property type="project" value="TreeGrafter"/>
</dbReference>
<reference evidence="8 9" key="1">
    <citation type="submission" date="2020-03" db="EMBL/GenBank/DDBJ databases">
        <title>Dissostichus mawsoni Genome sequencing and assembly.</title>
        <authorList>
            <person name="Park H."/>
        </authorList>
    </citation>
    <scope>NUCLEOTIDE SEQUENCE [LARGE SCALE GENOMIC DNA]</scope>
    <source>
        <strain evidence="8">DM0001</strain>
        <tissue evidence="8">Muscle</tissue>
    </source>
</reference>
<dbReference type="GO" id="GO:1990904">
    <property type="term" value="C:ribonucleoprotein complex"/>
    <property type="evidence" value="ECO:0007669"/>
    <property type="project" value="UniProtKB-KW"/>
</dbReference>
<evidence type="ECO:0000256" key="3">
    <source>
        <dbReference type="PROSITE-ProRule" id="PRU00869"/>
    </source>
</evidence>
<feature type="compositionally biased region" description="Low complexity" evidence="4">
    <location>
        <begin position="313"/>
        <end position="331"/>
    </location>
</feature>
<dbReference type="AlphaFoldDB" id="A0A7J5X6M6"/>
<feature type="region of interest" description="Disordered" evidence="4">
    <location>
        <begin position="356"/>
        <end position="431"/>
    </location>
</feature>
<dbReference type="Gene3D" id="2.30.30.100">
    <property type="match status" value="1"/>
</dbReference>
<feature type="non-terminal residue" evidence="8">
    <location>
        <position position="1"/>
    </location>
</feature>
<evidence type="ECO:0000259" key="5">
    <source>
        <dbReference type="PROSITE" id="PS51512"/>
    </source>
</evidence>
<proteinExistence type="inferred from homology"/>
<evidence type="ECO:0000256" key="4">
    <source>
        <dbReference type="SAM" id="MobiDB-lite"/>
    </source>
</evidence>
<gene>
    <name evidence="8" type="ORF">F7725_025964</name>
</gene>
<feature type="region of interest" description="Disordered" evidence="4">
    <location>
        <begin position="229"/>
        <end position="255"/>
    </location>
</feature>
<dbReference type="InterPro" id="IPR025762">
    <property type="entry name" value="DFDF"/>
</dbReference>
<dbReference type="GO" id="GO:0000932">
    <property type="term" value="C:P-body"/>
    <property type="evidence" value="ECO:0007669"/>
    <property type="project" value="TreeGrafter"/>
</dbReference>
<dbReference type="InterPro" id="IPR047575">
    <property type="entry name" value="Sm"/>
</dbReference>
<comment type="caution">
    <text evidence="8">The sequence shown here is derived from an EMBL/GenBank/DDBJ whole genome shotgun (WGS) entry which is preliminary data.</text>
</comment>
<feature type="region of interest" description="Disordered" evidence="4">
    <location>
        <begin position="299"/>
        <end position="340"/>
    </location>
</feature>
<dbReference type="SMART" id="SM01271">
    <property type="entry name" value="LSM14"/>
    <property type="match status" value="1"/>
</dbReference>
<dbReference type="SUPFAM" id="SSF50182">
    <property type="entry name" value="Sm-like ribonucleoproteins"/>
    <property type="match status" value="1"/>
</dbReference>
<evidence type="ECO:0000259" key="7">
    <source>
        <dbReference type="PROSITE" id="PS52002"/>
    </source>
</evidence>
<dbReference type="SMART" id="SM01199">
    <property type="entry name" value="FDF"/>
    <property type="match status" value="1"/>
</dbReference>
<organism evidence="8 9">
    <name type="scientific">Dissostichus mawsoni</name>
    <name type="common">Antarctic cod</name>
    <dbReference type="NCBI Taxonomy" id="36200"/>
    <lineage>
        <taxon>Eukaryota</taxon>
        <taxon>Metazoa</taxon>
        <taxon>Chordata</taxon>
        <taxon>Craniata</taxon>
        <taxon>Vertebrata</taxon>
        <taxon>Euteleostomi</taxon>
        <taxon>Actinopterygii</taxon>
        <taxon>Neopterygii</taxon>
        <taxon>Teleostei</taxon>
        <taxon>Neoteleostei</taxon>
        <taxon>Acanthomorphata</taxon>
        <taxon>Eupercaria</taxon>
        <taxon>Perciformes</taxon>
        <taxon>Notothenioidei</taxon>
        <taxon>Nototheniidae</taxon>
        <taxon>Dissostichus</taxon>
    </lineage>
</organism>